<sequence>MNTKELLLSVLMAGPATGYDIKKIMENEVSTLLDVSLSNLYPALNELAEEGLVTCRKVEQDNRPNKKIYELTEAGCAACMKALMTGEAKHRLRSEFFFILSFAPFLPRWRVKELLDQRLAETDGILRDLDRREADGGLYEGARFCIGLGRAMMEAQRDYLLAHRADLIKASPEEVSASMVTHALG</sequence>
<dbReference type="AlphaFoldDB" id="A7HXX0"/>
<dbReference type="PANTHER" id="PTHR43252:SF6">
    <property type="entry name" value="NEGATIVE TRANSCRIPTION REGULATOR PADR"/>
    <property type="match status" value="1"/>
</dbReference>
<evidence type="ECO:0000259" key="1">
    <source>
        <dbReference type="Pfam" id="PF03551"/>
    </source>
</evidence>
<dbReference type="OrthoDB" id="3186544at2"/>
<dbReference type="InterPro" id="IPR036390">
    <property type="entry name" value="WH_DNA-bd_sf"/>
</dbReference>
<evidence type="ECO:0000313" key="3">
    <source>
        <dbReference type="Proteomes" id="UP000006377"/>
    </source>
</evidence>
<gene>
    <name evidence="2" type="ordered locus">Plav_3146</name>
</gene>
<dbReference type="SUPFAM" id="SSF46785">
    <property type="entry name" value="Winged helix' DNA-binding domain"/>
    <property type="match status" value="1"/>
</dbReference>
<dbReference type="Proteomes" id="UP000006377">
    <property type="component" value="Chromosome"/>
</dbReference>
<dbReference type="Gene3D" id="1.10.10.10">
    <property type="entry name" value="Winged helix-like DNA-binding domain superfamily/Winged helix DNA-binding domain"/>
    <property type="match status" value="1"/>
</dbReference>
<proteinExistence type="predicted"/>
<dbReference type="HOGENOM" id="CLU_089258_1_0_5"/>
<protein>
    <submittedName>
        <fullName evidence="2">Transcriptional regulator, PadR-like family</fullName>
    </submittedName>
</protein>
<name>A7HXX0_PARL1</name>
<evidence type="ECO:0000313" key="2">
    <source>
        <dbReference type="EMBL" id="ABS64753.1"/>
    </source>
</evidence>
<accession>A7HXX0</accession>
<dbReference type="RefSeq" id="WP_012112075.1">
    <property type="nucleotide sequence ID" value="NC_009719.1"/>
</dbReference>
<dbReference type="eggNOG" id="COG1695">
    <property type="taxonomic scope" value="Bacteria"/>
</dbReference>
<feature type="domain" description="Transcription regulator PadR N-terminal" evidence="1">
    <location>
        <begin position="7"/>
        <end position="78"/>
    </location>
</feature>
<dbReference type="STRING" id="402881.Plav_3146"/>
<reference evidence="2 3" key="1">
    <citation type="journal article" date="2011" name="Stand. Genomic Sci.">
        <title>Complete genome sequence of Parvibaculum lavamentivorans type strain (DS-1(T)).</title>
        <authorList>
            <person name="Schleheck D."/>
            <person name="Weiss M."/>
            <person name="Pitluck S."/>
            <person name="Bruce D."/>
            <person name="Land M.L."/>
            <person name="Han S."/>
            <person name="Saunders E."/>
            <person name="Tapia R."/>
            <person name="Detter C."/>
            <person name="Brettin T."/>
            <person name="Han J."/>
            <person name="Woyke T."/>
            <person name="Goodwin L."/>
            <person name="Pennacchio L."/>
            <person name="Nolan M."/>
            <person name="Cook A.M."/>
            <person name="Kjelleberg S."/>
            <person name="Thomas T."/>
        </authorList>
    </citation>
    <scope>NUCLEOTIDE SEQUENCE [LARGE SCALE GENOMIC DNA]</scope>
    <source>
        <strain evidence="3">DS-1 / DSM 13023 / NCIMB 13966</strain>
    </source>
</reference>
<dbReference type="EMBL" id="CP000774">
    <property type="protein sequence ID" value="ABS64753.1"/>
    <property type="molecule type" value="Genomic_DNA"/>
</dbReference>
<organism evidence="2 3">
    <name type="scientific">Parvibaculum lavamentivorans (strain DS-1 / DSM 13023 / NCIMB 13966)</name>
    <dbReference type="NCBI Taxonomy" id="402881"/>
    <lineage>
        <taxon>Bacteria</taxon>
        <taxon>Pseudomonadati</taxon>
        <taxon>Pseudomonadota</taxon>
        <taxon>Alphaproteobacteria</taxon>
        <taxon>Hyphomicrobiales</taxon>
        <taxon>Parvibaculaceae</taxon>
        <taxon>Parvibaculum</taxon>
    </lineage>
</organism>
<dbReference type="InterPro" id="IPR036388">
    <property type="entry name" value="WH-like_DNA-bd_sf"/>
</dbReference>
<dbReference type="Pfam" id="PF03551">
    <property type="entry name" value="PadR"/>
    <property type="match status" value="1"/>
</dbReference>
<keyword evidence="3" id="KW-1185">Reference proteome</keyword>
<dbReference type="KEGG" id="pla:Plav_3146"/>
<dbReference type="InterPro" id="IPR005149">
    <property type="entry name" value="Tscrpt_reg_PadR_N"/>
</dbReference>
<dbReference type="PANTHER" id="PTHR43252">
    <property type="entry name" value="TRANSCRIPTIONAL REGULATOR YQJI"/>
    <property type="match status" value="1"/>
</dbReference>